<comment type="caution">
    <text evidence="3">The sequence shown here is derived from an EMBL/GenBank/DDBJ whole genome shotgun (WGS) entry which is preliminary data.</text>
</comment>
<dbReference type="Gene3D" id="3.40.50.620">
    <property type="entry name" value="HUPs"/>
    <property type="match status" value="2"/>
</dbReference>
<gene>
    <name evidence="3" type="ORF">GCM10025782_28030</name>
</gene>
<dbReference type="RefSeq" id="WP_345504223.1">
    <property type="nucleotide sequence ID" value="NZ_BAABLO010000011.1"/>
</dbReference>
<evidence type="ECO:0000313" key="3">
    <source>
        <dbReference type="EMBL" id="GAA4727729.1"/>
    </source>
</evidence>
<dbReference type="PANTHER" id="PTHR46268:SF6">
    <property type="entry name" value="UNIVERSAL STRESS PROTEIN UP12"/>
    <property type="match status" value="1"/>
</dbReference>
<name>A0ABP8YJI1_9MICO</name>
<proteinExistence type="inferred from homology"/>
<feature type="domain" description="UspA" evidence="2">
    <location>
        <begin position="159"/>
        <end position="299"/>
    </location>
</feature>
<reference evidence="4" key="1">
    <citation type="journal article" date="2019" name="Int. J. Syst. Evol. Microbiol.">
        <title>The Global Catalogue of Microorganisms (GCM) 10K type strain sequencing project: providing services to taxonomists for standard genome sequencing and annotation.</title>
        <authorList>
            <consortium name="The Broad Institute Genomics Platform"/>
            <consortium name="The Broad Institute Genome Sequencing Center for Infectious Disease"/>
            <person name="Wu L."/>
            <person name="Ma J."/>
        </authorList>
    </citation>
    <scope>NUCLEOTIDE SEQUENCE [LARGE SCALE GENOMIC DNA]</scope>
    <source>
        <strain evidence="4">JCM 18961</strain>
    </source>
</reference>
<dbReference type="PRINTS" id="PR01438">
    <property type="entry name" value="UNVRSLSTRESS"/>
</dbReference>
<evidence type="ECO:0000313" key="4">
    <source>
        <dbReference type="Proteomes" id="UP001500556"/>
    </source>
</evidence>
<evidence type="ECO:0000256" key="1">
    <source>
        <dbReference type="ARBA" id="ARBA00008791"/>
    </source>
</evidence>
<sequence>MDAGSGTTGRGIVVAFDGSPGSEVALDWAAAAARRQAKQLTVLYCVDMAAVPLAPVYSPDDLPREIREVAQATLDRGVERAKTFAKPPGVEGAIVVGTTAAEVVLASKDADLVVIGSRGRGRLAAGILGSVSYAVAAHAFSPVVVVRGETVVHPDAGHPVVVGVDDSDASHRAVARAAEVAAAAGAQLRIVHVGRLRSPEGWAYVEDHAAGTAHSHAVREHATTILTRARDRVLATHPEVEIETEVLYGEPGHVLAPYGARAGLLVVGSRGRGGFAGLMLGSVSHTVIHEAGCPVMVVR</sequence>
<feature type="domain" description="UspA" evidence="2">
    <location>
        <begin position="12"/>
        <end position="147"/>
    </location>
</feature>
<dbReference type="InterPro" id="IPR006016">
    <property type="entry name" value="UspA"/>
</dbReference>
<organism evidence="3 4">
    <name type="scientific">Pedococcus ginsenosidimutans</name>
    <dbReference type="NCBI Taxonomy" id="490570"/>
    <lineage>
        <taxon>Bacteria</taxon>
        <taxon>Bacillati</taxon>
        <taxon>Actinomycetota</taxon>
        <taxon>Actinomycetes</taxon>
        <taxon>Micrococcales</taxon>
        <taxon>Intrasporangiaceae</taxon>
        <taxon>Pedococcus</taxon>
    </lineage>
</organism>
<accession>A0ABP8YJI1</accession>
<dbReference type="InterPro" id="IPR014729">
    <property type="entry name" value="Rossmann-like_a/b/a_fold"/>
</dbReference>
<dbReference type="PANTHER" id="PTHR46268">
    <property type="entry name" value="STRESS RESPONSE PROTEIN NHAX"/>
    <property type="match status" value="1"/>
</dbReference>
<dbReference type="Pfam" id="PF00582">
    <property type="entry name" value="Usp"/>
    <property type="match status" value="2"/>
</dbReference>
<protein>
    <submittedName>
        <fullName evidence="3">Universal stress protein</fullName>
    </submittedName>
</protein>
<keyword evidence="4" id="KW-1185">Reference proteome</keyword>
<dbReference type="EMBL" id="BAABLO010000011">
    <property type="protein sequence ID" value="GAA4727729.1"/>
    <property type="molecule type" value="Genomic_DNA"/>
</dbReference>
<dbReference type="SUPFAM" id="SSF52402">
    <property type="entry name" value="Adenine nucleotide alpha hydrolases-like"/>
    <property type="match status" value="2"/>
</dbReference>
<evidence type="ECO:0000259" key="2">
    <source>
        <dbReference type="Pfam" id="PF00582"/>
    </source>
</evidence>
<dbReference type="Proteomes" id="UP001500556">
    <property type="component" value="Unassembled WGS sequence"/>
</dbReference>
<comment type="similarity">
    <text evidence="1">Belongs to the universal stress protein A family.</text>
</comment>
<dbReference type="InterPro" id="IPR006015">
    <property type="entry name" value="Universal_stress_UspA"/>
</dbReference>